<feature type="compositionally biased region" description="Polar residues" evidence="1">
    <location>
        <begin position="65"/>
        <end position="77"/>
    </location>
</feature>
<evidence type="ECO:0000313" key="3">
    <source>
        <dbReference type="EMBL" id="WIY05122.1"/>
    </source>
</evidence>
<protein>
    <submittedName>
        <fullName evidence="3">Uncharacterized protein</fullName>
    </submittedName>
</protein>
<feature type="transmembrane region" description="Helical" evidence="2">
    <location>
        <begin position="34"/>
        <end position="54"/>
    </location>
</feature>
<dbReference type="Proteomes" id="UP001239397">
    <property type="component" value="Chromosome"/>
</dbReference>
<proteinExistence type="predicted"/>
<feature type="region of interest" description="Disordered" evidence="1">
    <location>
        <begin position="56"/>
        <end position="77"/>
    </location>
</feature>
<dbReference type="AlphaFoldDB" id="A0A9Y2JX64"/>
<organism evidence="3 4">
    <name type="scientific">Amycolatopsis mongoliensis</name>
    <dbReference type="NCBI Taxonomy" id="715475"/>
    <lineage>
        <taxon>Bacteria</taxon>
        <taxon>Bacillati</taxon>
        <taxon>Actinomycetota</taxon>
        <taxon>Actinomycetes</taxon>
        <taxon>Pseudonocardiales</taxon>
        <taxon>Pseudonocardiaceae</taxon>
        <taxon>Amycolatopsis</taxon>
    </lineage>
</organism>
<keyword evidence="2" id="KW-0472">Membrane</keyword>
<keyword evidence="4" id="KW-1185">Reference proteome</keyword>
<evidence type="ECO:0000313" key="4">
    <source>
        <dbReference type="Proteomes" id="UP001239397"/>
    </source>
</evidence>
<keyword evidence="2" id="KW-0812">Transmembrane</keyword>
<evidence type="ECO:0000256" key="1">
    <source>
        <dbReference type="SAM" id="MobiDB-lite"/>
    </source>
</evidence>
<reference evidence="3 4" key="1">
    <citation type="submission" date="2023-06" db="EMBL/GenBank/DDBJ databases">
        <authorList>
            <person name="Oyuntsetseg B."/>
            <person name="Kim S.B."/>
        </authorList>
    </citation>
    <scope>NUCLEOTIDE SEQUENCE [LARGE SCALE GENOMIC DNA]</scope>
    <source>
        <strain evidence="3 4">4-36</strain>
    </source>
</reference>
<keyword evidence="2" id="KW-1133">Transmembrane helix</keyword>
<dbReference type="KEGG" id="amog:QRX60_15240"/>
<dbReference type="RefSeq" id="WP_286001424.1">
    <property type="nucleotide sequence ID" value="NZ_CP127295.1"/>
</dbReference>
<evidence type="ECO:0000256" key="2">
    <source>
        <dbReference type="SAM" id="Phobius"/>
    </source>
</evidence>
<gene>
    <name evidence="3" type="ORF">QRX60_15240</name>
</gene>
<sequence>MQTEFREYRGTVEIPGHPGNVEEPAMMVVCSFSALVRTALFLVTLALVAGLALAGPTAPASTPGQGSAVSTSEPVEH</sequence>
<dbReference type="EMBL" id="CP127295">
    <property type="protein sequence ID" value="WIY05122.1"/>
    <property type="molecule type" value="Genomic_DNA"/>
</dbReference>
<accession>A0A9Y2JX64</accession>
<name>A0A9Y2JX64_9PSEU</name>